<feature type="repeat" description="ANK" evidence="7">
    <location>
        <begin position="518"/>
        <end position="551"/>
    </location>
</feature>
<keyword evidence="12" id="KW-1185">Reference proteome</keyword>
<evidence type="ECO:0000256" key="2">
    <source>
        <dbReference type="ARBA" id="ARBA00022692"/>
    </source>
</evidence>
<feature type="region of interest" description="Disordered" evidence="8">
    <location>
        <begin position="164"/>
        <end position="191"/>
    </location>
</feature>
<keyword evidence="2 9" id="KW-0812">Transmembrane</keyword>
<dbReference type="Pfam" id="PF12796">
    <property type="entry name" value="Ank_2"/>
    <property type="match status" value="2"/>
</dbReference>
<dbReference type="STRING" id="77586.A0A0D9XCP0"/>
<feature type="transmembrane region" description="Helical" evidence="9">
    <location>
        <begin position="1420"/>
        <end position="1441"/>
    </location>
</feature>
<feature type="transmembrane region" description="Helical" evidence="9">
    <location>
        <begin position="1377"/>
        <end position="1399"/>
    </location>
</feature>
<feature type="region of interest" description="Disordered" evidence="8">
    <location>
        <begin position="964"/>
        <end position="994"/>
    </location>
</feature>
<dbReference type="eggNOG" id="KOG0504">
    <property type="taxonomic scope" value="Eukaryota"/>
</dbReference>
<evidence type="ECO:0000256" key="7">
    <source>
        <dbReference type="PROSITE-ProRule" id="PRU00023"/>
    </source>
</evidence>
<evidence type="ECO:0000313" key="11">
    <source>
        <dbReference type="EnsemblPlants" id="LPERR09G04450.1"/>
    </source>
</evidence>
<evidence type="ECO:0000256" key="1">
    <source>
        <dbReference type="ARBA" id="ARBA00004141"/>
    </source>
</evidence>
<comment type="subcellular location">
    <subcellularLocation>
        <location evidence="1">Membrane</location>
        <topology evidence="1">Multi-pass membrane protein</topology>
    </subcellularLocation>
</comment>
<feature type="compositionally biased region" description="Low complexity" evidence="8">
    <location>
        <begin position="976"/>
        <end position="994"/>
    </location>
</feature>
<feature type="transmembrane region" description="Helical" evidence="9">
    <location>
        <begin position="1490"/>
        <end position="1511"/>
    </location>
</feature>
<dbReference type="Pfam" id="PF00023">
    <property type="entry name" value="Ank"/>
    <property type="match status" value="3"/>
</dbReference>
<keyword evidence="6 9" id="KW-0472">Membrane</keyword>
<dbReference type="PANTHER" id="PTHR24186">
    <property type="entry name" value="PROTEIN PHOSPHATASE 1 REGULATORY SUBUNIT"/>
    <property type="match status" value="1"/>
</dbReference>
<feature type="transmembrane region" description="Helical" evidence="9">
    <location>
        <begin position="1461"/>
        <end position="1483"/>
    </location>
</feature>
<dbReference type="EnsemblPlants" id="LPERR09G04450.1">
    <property type="protein sequence ID" value="LPERR09G04450.1"/>
    <property type="gene ID" value="LPERR09G04450"/>
</dbReference>
<dbReference type="InterPro" id="IPR036770">
    <property type="entry name" value="Ankyrin_rpt-contain_sf"/>
</dbReference>
<dbReference type="GO" id="GO:0005886">
    <property type="term" value="C:plasma membrane"/>
    <property type="evidence" value="ECO:0007669"/>
    <property type="project" value="TreeGrafter"/>
</dbReference>
<proteinExistence type="predicted"/>
<reference evidence="11" key="3">
    <citation type="submission" date="2015-04" db="UniProtKB">
        <authorList>
            <consortium name="EnsemblPlants"/>
        </authorList>
    </citation>
    <scope>IDENTIFICATION</scope>
</reference>
<evidence type="ECO:0000256" key="3">
    <source>
        <dbReference type="ARBA" id="ARBA00022737"/>
    </source>
</evidence>
<dbReference type="SUPFAM" id="SSF48403">
    <property type="entry name" value="Ankyrin repeat"/>
    <property type="match status" value="2"/>
</dbReference>
<evidence type="ECO:0000256" key="4">
    <source>
        <dbReference type="ARBA" id="ARBA00022989"/>
    </source>
</evidence>
<evidence type="ECO:0000259" key="10">
    <source>
        <dbReference type="Pfam" id="PF13962"/>
    </source>
</evidence>
<organism evidence="11 12">
    <name type="scientific">Leersia perrieri</name>
    <dbReference type="NCBI Taxonomy" id="77586"/>
    <lineage>
        <taxon>Eukaryota</taxon>
        <taxon>Viridiplantae</taxon>
        <taxon>Streptophyta</taxon>
        <taxon>Embryophyta</taxon>
        <taxon>Tracheophyta</taxon>
        <taxon>Spermatophyta</taxon>
        <taxon>Magnoliopsida</taxon>
        <taxon>Liliopsida</taxon>
        <taxon>Poales</taxon>
        <taxon>Poaceae</taxon>
        <taxon>BOP clade</taxon>
        <taxon>Oryzoideae</taxon>
        <taxon>Oryzeae</taxon>
        <taxon>Oryzinae</taxon>
        <taxon>Leersia</taxon>
    </lineage>
</organism>
<dbReference type="PROSITE" id="PS50088">
    <property type="entry name" value="ANK_REPEAT"/>
    <property type="match status" value="2"/>
</dbReference>
<dbReference type="PANTHER" id="PTHR24186:SF50">
    <property type="entry name" value="ANKYRIN REPEAT-CONTAINING PROTEIN ITN1-LIKE ISOFORM X1"/>
    <property type="match status" value="1"/>
</dbReference>
<sequence length="1540" mass="168068">MATRNVEEPPSSSMAANAPPVSAAAILMVATDGGECQQLEDVIAKEDTTTMLVTMAASAAAMALKNGEEERPSPSIGAMDTKVLIARSPGDCELLKDALNKEDALHAETMLVVMASKKQDIVKQSTATMNPQLENYSPDVLERESTSNGSITTQNDHLVHHEDSVQQMAQQASSGAAAEEEEGDSNHSPSLLRQDLEGVTVEGNTALHVVAACGDDDSYLSCANKIYEHAPHLLLEQNNNGDTPLHCAVKAGKSEMVYRLIDLAQREDSSASSSSSSSRLKELLRKENYSKETALHDAIRTGNKGVLEKLLELDSELARFPMDGTGTSPLYIAVFLNRLDIAKTLLVKSNGNLSYSGPEGQNALYAAVCCGKVMTEMLLPYNKSLMKQADQYGTTPLHFAASFLLRESVFYFAVSFLWRGSTERWMSSSSVIPLLEGNQIQLYQPNYKGYYPIHVAASSGAVETVRYFIRKWPGIAGLRDCKGRTFLHVAVEWGKYSIVRNTRLTPSMARILNMQDNDGNTAMHIVVQNGNKSIFCTLLCSRNINLDILNKKGQTPLDIAYSKIPAEFLYGWNPETLILRALILCNASFGCRRQFPFQKQDIPQQHKADEEKESQKLTNSTQILGIGSVLIVTVTFGAMFAIPGGYKADDHYNGGTPTLAGRYIFDAFIMANVIAFICSVLATINLMYSGMPMVVLPLRRRHFNISIFLAVSSVTSLAAAFALGMYLVLAPVARMTGVAICVMMMIASICIFTEPLHALSLANALFVRMGNRAFPIIVRVFLRKILVTCWPCVIIFGWAAISTNSSTPPPIAPKPKLTVATNHGEICQQLKDLIKKEDTTTMVVALVSSSKEATAAAMAFKINGEEGGSRGDRDANKVMIETSPGDCDLTKDTLKKEDVATMFSDVLKDTLNKEHAATTTMLVMVSKTKDIAKPTASMNPLLLSLASRGDCDGLNDYIMNIVPTDPDGGKGGSPGDGSNTAITTTQQQADSADQSGRWRLGLDGVTVEGDKALHVVASCGDGTNYLRSASIIYRKAQHLLLAQNNKGDTPLHCAVRARRAQMVSCLIDLAKTEDNSGSSSRLKELLRKENYSKEAALQEAVRIGNKGIITKLLEYDSELARFPMDGTGKTVKMLLNWNKDLTKQADQNGSTPLHFAASLRSRSVKLWIDFAASLRSRSVKLWMSHSPLIPVLEANPTQMYQPDYEGLYPIHVAASSGAKQAIMFFIKERPEIAGFRDSKGRTFLHVAAVRDMSPIVKYVCRTPSLAWILNLQDNDGNTTMHVALQHVAIYNFCALLRNREVNLNIPNNKGQTPLAALLSNIPAGISYMWNPETMMFGALKVCNASMGCREDHFQELKQKESDEATQSEKMTNSTQTLSIAAVLIVTVTFGSIFAIPGGYIADDNYNGGTPTFARKHMFGAFILANTIAFILSGLATISLMYSGVPMVSLPLRLEHFNKSVFLAMGSVASLGVTFTLGMCLVLAPVARWTATAICVMMVIAGLYSIGVALHWHHTVPIYLAIRARRKYMKNMNTNDSLISH</sequence>
<feature type="repeat" description="ANK" evidence="7">
    <location>
        <begin position="240"/>
        <end position="262"/>
    </location>
</feature>
<feature type="transmembrane region" description="Helical" evidence="9">
    <location>
        <begin position="707"/>
        <end position="729"/>
    </location>
</feature>
<accession>A0A0D9XCP0</accession>
<keyword evidence="4 9" id="KW-1133">Transmembrane helix</keyword>
<name>A0A0D9XCP0_9ORYZ</name>
<keyword evidence="3" id="KW-0677">Repeat</keyword>
<evidence type="ECO:0000256" key="6">
    <source>
        <dbReference type="ARBA" id="ARBA00023136"/>
    </source>
</evidence>
<evidence type="ECO:0000313" key="12">
    <source>
        <dbReference type="Proteomes" id="UP000032180"/>
    </source>
</evidence>
<feature type="transmembrane region" description="Helical" evidence="9">
    <location>
        <begin position="623"/>
        <end position="643"/>
    </location>
</feature>
<dbReference type="Proteomes" id="UP000032180">
    <property type="component" value="Chromosome 9"/>
</dbReference>
<dbReference type="InterPro" id="IPR026961">
    <property type="entry name" value="PGG_dom"/>
</dbReference>
<reference evidence="11 12" key="1">
    <citation type="submission" date="2012-08" db="EMBL/GenBank/DDBJ databases">
        <title>Oryza genome evolution.</title>
        <authorList>
            <person name="Wing R.A."/>
        </authorList>
    </citation>
    <scope>NUCLEOTIDE SEQUENCE</scope>
</reference>
<evidence type="ECO:0000256" key="5">
    <source>
        <dbReference type="ARBA" id="ARBA00023043"/>
    </source>
</evidence>
<evidence type="ECO:0000256" key="8">
    <source>
        <dbReference type="SAM" id="MobiDB-lite"/>
    </source>
</evidence>
<dbReference type="HOGENOM" id="CLU_260808_0_0_1"/>
<protein>
    <recommendedName>
        <fullName evidence="10">PGG domain-containing protein</fullName>
    </recommendedName>
</protein>
<dbReference type="PROSITE" id="PS50297">
    <property type="entry name" value="ANK_REP_REGION"/>
    <property type="match status" value="1"/>
</dbReference>
<dbReference type="Gramene" id="LPERR09G04450.1">
    <property type="protein sequence ID" value="LPERR09G04450.1"/>
    <property type="gene ID" value="LPERR09G04450"/>
</dbReference>
<feature type="transmembrane region" description="Helical" evidence="9">
    <location>
        <begin position="780"/>
        <end position="801"/>
    </location>
</feature>
<reference evidence="12" key="2">
    <citation type="submission" date="2013-12" db="EMBL/GenBank/DDBJ databases">
        <authorList>
            <person name="Yu Y."/>
            <person name="Lee S."/>
            <person name="de Baynast K."/>
            <person name="Wissotski M."/>
            <person name="Liu L."/>
            <person name="Talag J."/>
            <person name="Goicoechea J."/>
            <person name="Angelova A."/>
            <person name="Jetty R."/>
            <person name="Kudrna D."/>
            <person name="Golser W."/>
            <person name="Rivera L."/>
            <person name="Zhang J."/>
            <person name="Wing R."/>
        </authorList>
    </citation>
    <scope>NUCLEOTIDE SEQUENCE</scope>
</reference>
<evidence type="ECO:0000256" key="9">
    <source>
        <dbReference type="SAM" id="Phobius"/>
    </source>
</evidence>
<dbReference type="InterPro" id="IPR002110">
    <property type="entry name" value="Ankyrin_rpt"/>
</dbReference>
<feature type="domain" description="PGG" evidence="10">
    <location>
        <begin position="1368"/>
        <end position="1481"/>
    </location>
</feature>
<dbReference type="SMART" id="SM00248">
    <property type="entry name" value="ANK"/>
    <property type="match status" value="13"/>
</dbReference>
<feature type="domain" description="PGG" evidence="10">
    <location>
        <begin position="615"/>
        <end position="728"/>
    </location>
</feature>
<feature type="transmembrane region" description="Helical" evidence="9">
    <location>
        <begin position="663"/>
        <end position="686"/>
    </location>
</feature>
<keyword evidence="5 7" id="KW-0040">ANK repeat</keyword>
<feature type="transmembrane region" description="Helical" evidence="9">
    <location>
        <begin position="735"/>
        <end position="759"/>
    </location>
</feature>
<dbReference type="Gene3D" id="1.25.40.20">
    <property type="entry name" value="Ankyrin repeat-containing domain"/>
    <property type="match status" value="6"/>
</dbReference>
<dbReference type="Pfam" id="PF13962">
    <property type="entry name" value="PGG"/>
    <property type="match status" value="2"/>
</dbReference>